<reference evidence="2 3" key="1">
    <citation type="journal article" date="2007" name="Nature">
        <title>The medaka draft genome and insights into vertebrate genome evolution.</title>
        <authorList>
            <person name="Kasahara M."/>
            <person name="Naruse K."/>
            <person name="Sasaki S."/>
            <person name="Nakatani Y."/>
            <person name="Qu W."/>
            <person name="Ahsan B."/>
            <person name="Yamada T."/>
            <person name="Nagayasu Y."/>
            <person name="Doi K."/>
            <person name="Kasai Y."/>
            <person name="Jindo T."/>
            <person name="Kobayashi D."/>
            <person name="Shimada A."/>
            <person name="Toyoda A."/>
            <person name="Kuroki Y."/>
            <person name="Fujiyama A."/>
            <person name="Sasaki T."/>
            <person name="Shimizu A."/>
            <person name="Asakawa S."/>
            <person name="Shimizu N."/>
            <person name="Hashimoto S."/>
            <person name="Yang J."/>
            <person name="Lee Y."/>
            <person name="Matsushima K."/>
            <person name="Sugano S."/>
            <person name="Sakaizumi M."/>
            <person name="Narita T."/>
            <person name="Ohishi K."/>
            <person name="Haga S."/>
            <person name="Ohta F."/>
            <person name="Nomoto H."/>
            <person name="Nogata K."/>
            <person name="Morishita T."/>
            <person name="Endo T."/>
            <person name="Shin-I T."/>
            <person name="Takeda H."/>
            <person name="Morishita S."/>
            <person name="Kohara Y."/>
        </authorList>
    </citation>
    <scope>NUCLEOTIDE SEQUENCE [LARGE SCALE GENOMIC DNA]</scope>
    <source>
        <strain evidence="2 3">Hd-rR</strain>
    </source>
</reference>
<dbReference type="InterPro" id="IPR018034">
    <property type="entry name" value="Kri1"/>
</dbReference>
<evidence type="ECO:0000313" key="3">
    <source>
        <dbReference type="Proteomes" id="UP000001038"/>
    </source>
</evidence>
<feature type="region of interest" description="Disordered" evidence="1">
    <location>
        <begin position="238"/>
        <end position="275"/>
    </location>
</feature>
<dbReference type="Proteomes" id="UP000001038">
    <property type="component" value="Chromosome 8"/>
</dbReference>
<dbReference type="PANTHER" id="PTHR14490:SF5">
    <property type="entry name" value="PROTEIN KRI1 HOMOLOG"/>
    <property type="match status" value="1"/>
</dbReference>
<dbReference type="STRING" id="8090.ENSORLP00000039784"/>
<protein>
    <submittedName>
        <fullName evidence="2">Uncharacterized protein</fullName>
    </submittedName>
</protein>
<organism evidence="2 3">
    <name type="scientific">Oryzias latipes</name>
    <name type="common">Japanese rice fish</name>
    <name type="synonym">Japanese killifish</name>
    <dbReference type="NCBI Taxonomy" id="8090"/>
    <lineage>
        <taxon>Eukaryota</taxon>
        <taxon>Metazoa</taxon>
        <taxon>Chordata</taxon>
        <taxon>Craniata</taxon>
        <taxon>Vertebrata</taxon>
        <taxon>Euteleostomi</taxon>
        <taxon>Actinopterygii</taxon>
        <taxon>Neopterygii</taxon>
        <taxon>Teleostei</taxon>
        <taxon>Neoteleostei</taxon>
        <taxon>Acanthomorphata</taxon>
        <taxon>Ovalentaria</taxon>
        <taxon>Atherinomorphae</taxon>
        <taxon>Beloniformes</taxon>
        <taxon>Adrianichthyidae</taxon>
        <taxon>Oryziinae</taxon>
        <taxon>Oryzias</taxon>
    </lineage>
</organism>
<reference evidence="2" key="3">
    <citation type="submission" date="2025-09" db="UniProtKB">
        <authorList>
            <consortium name="Ensembl"/>
        </authorList>
    </citation>
    <scope>IDENTIFICATION</scope>
    <source>
        <strain evidence="2">Hd-rR</strain>
    </source>
</reference>
<dbReference type="Ensembl" id="ENSORLT00000027038.1">
    <property type="protein sequence ID" value="ENSORLP00000039784.1"/>
    <property type="gene ID" value="ENSORLG00000022846.1"/>
</dbReference>
<feature type="compositionally biased region" description="Polar residues" evidence="1">
    <location>
        <begin position="238"/>
        <end position="254"/>
    </location>
</feature>
<keyword evidence="3" id="KW-1185">Reference proteome</keyword>
<dbReference type="Bgee" id="ENSORLG00000022846">
    <property type="expression patterns" value="Expressed in blastula and 11 other cell types or tissues"/>
</dbReference>
<name>A0A3B3I7C6_ORYLA</name>
<accession>A0A3B3I7C6</accession>
<dbReference type="InParanoid" id="A0A3B3I7C6"/>
<evidence type="ECO:0000256" key="1">
    <source>
        <dbReference type="SAM" id="MobiDB-lite"/>
    </source>
</evidence>
<dbReference type="AlphaFoldDB" id="A0A3B3I7C6"/>
<evidence type="ECO:0000313" key="2">
    <source>
        <dbReference type="Ensembl" id="ENSORLP00000039784.1"/>
    </source>
</evidence>
<proteinExistence type="predicted"/>
<dbReference type="PANTHER" id="PTHR14490">
    <property type="entry name" value="ZINC FINGER, ZZ TYPE"/>
    <property type="match status" value="1"/>
</dbReference>
<reference evidence="2" key="2">
    <citation type="submission" date="2025-08" db="UniProtKB">
        <authorList>
            <consortium name="Ensembl"/>
        </authorList>
    </citation>
    <scope>IDENTIFICATION</scope>
    <source>
        <strain evidence="2">Hd-rR</strain>
    </source>
</reference>
<sequence length="275" mass="31855">IFKMSGKQELKINTKFAQKYDKYRQKEELQKRVYDCVPQELDPTVERDFYRILSLLKKKYPKIYEKDTKFYSEGGCLHDYERAVILEKEGGFSQLHPGAAGASSAPAHSLLTEVDAADKEDEDAGGEGRMGSPLRLFQDEEEADFVDWLKGQAELEGGEEVKDMKYLRDYWNNPQLEEKERFLRDYVLNKGYLNEEDDDEERCVPQKSSSVSWFRRTWMTLRRRASLFWNARKTLREATTSASKSPTRNATTPGSARERNESMGVFSRVETKPPG</sequence>